<keyword evidence="9" id="KW-1185">Reference proteome</keyword>
<feature type="domain" description="ATP-grasp" evidence="7">
    <location>
        <begin position="100"/>
        <end position="282"/>
    </location>
</feature>
<feature type="binding site" evidence="5">
    <location>
        <position position="96"/>
    </location>
    <ligand>
        <name>ATP</name>
        <dbReference type="ChEBI" id="CHEBI:30616"/>
    </ligand>
</feature>
<organism evidence="8 9">
    <name type="scientific">Vulcanisaeta distributa (strain DSM 14429 / JCM 11212 / NBRC 100878 / IC-017)</name>
    <dbReference type="NCBI Taxonomy" id="572478"/>
    <lineage>
        <taxon>Archaea</taxon>
        <taxon>Thermoproteota</taxon>
        <taxon>Thermoprotei</taxon>
        <taxon>Thermoproteales</taxon>
        <taxon>Thermoproteaceae</taxon>
        <taxon>Vulcanisaeta</taxon>
    </lineage>
</organism>
<keyword evidence="1 5" id="KW-0436">Ligase</keyword>
<dbReference type="InterPro" id="IPR005875">
    <property type="entry name" value="PurK"/>
</dbReference>
<dbReference type="SUPFAM" id="SSF56059">
    <property type="entry name" value="Glutathione synthetase ATP-binding domain-like"/>
    <property type="match status" value="1"/>
</dbReference>
<evidence type="ECO:0000313" key="9">
    <source>
        <dbReference type="Proteomes" id="UP000006681"/>
    </source>
</evidence>
<dbReference type="InterPro" id="IPR011761">
    <property type="entry name" value="ATP-grasp"/>
</dbReference>
<dbReference type="STRING" id="572478.Vdis_0586"/>
<protein>
    <recommendedName>
        <fullName evidence="5 6">N5-carboxyaminoimidazole ribonucleotide synthase</fullName>
        <shortName evidence="5 6">N5-CAIR synthase</shortName>
        <ecNumber evidence="5 6">6.3.4.18</ecNumber>
    </recommendedName>
    <alternativeName>
        <fullName evidence="5 6">5-(carboxyamino)imidazole ribonucleotide synthetase</fullName>
    </alternativeName>
</protein>
<dbReference type="GO" id="GO:0005524">
    <property type="term" value="F:ATP binding"/>
    <property type="evidence" value="ECO:0007669"/>
    <property type="project" value="UniProtKB-UniRule"/>
</dbReference>
<keyword evidence="3 5" id="KW-0658">Purine biosynthesis</keyword>
<dbReference type="GO" id="GO:0004638">
    <property type="term" value="F:phosphoribosylaminoimidazole carboxylase activity"/>
    <property type="evidence" value="ECO:0007669"/>
    <property type="project" value="InterPro"/>
</dbReference>
<dbReference type="Proteomes" id="UP000006681">
    <property type="component" value="Chromosome"/>
</dbReference>
<dbReference type="SUPFAM" id="SSF52440">
    <property type="entry name" value="PreATP-grasp domain"/>
    <property type="match status" value="1"/>
</dbReference>
<keyword evidence="4 5" id="KW-0067">ATP-binding</keyword>
<dbReference type="eggNOG" id="arCOG01597">
    <property type="taxonomic scope" value="Archaea"/>
</dbReference>
<keyword evidence="2 5" id="KW-0547">Nucleotide-binding</keyword>
<dbReference type="PROSITE" id="PS00065">
    <property type="entry name" value="D_2_HYDROXYACID_DH_1"/>
    <property type="match status" value="1"/>
</dbReference>
<evidence type="ECO:0000256" key="6">
    <source>
        <dbReference type="RuleBase" id="RU361200"/>
    </source>
</evidence>
<feature type="binding site" evidence="5">
    <location>
        <position position="175"/>
    </location>
    <ligand>
        <name>ATP</name>
        <dbReference type="ChEBI" id="CHEBI:30616"/>
    </ligand>
</feature>
<evidence type="ECO:0000256" key="4">
    <source>
        <dbReference type="ARBA" id="ARBA00022840"/>
    </source>
</evidence>
<feature type="binding site" evidence="5">
    <location>
        <begin position="252"/>
        <end position="253"/>
    </location>
    <ligand>
        <name>ATP</name>
        <dbReference type="ChEBI" id="CHEBI:30616"/>
    </ligand>
</feature>
<dbReference type="EMBL" id="CP002100">
    <property type="protein sequence ID" value="ADN49983.1"/>
    <property type="molecule type" value="Genomic_DNA"/>
</dbReference>
<dbReference type="InterPro" id="IPR013815">
    <property type="entry name" value="ATP_grasp_subdomain_1"/>
</dbReference>
<feature type="binding site" evidence="5">
    <location>
        <position position="198"/>
    </location>
    <ligand>
        <name>ATP</name>
        <dbReference type="ChEBI" id="CHEBI:30616"/>
    </ligand>
</feature>
<dbReference type="KEGG" id="vdi:Vdis_0586"/>
<dbReference type="PANTHER" id="PTHR11609:SF5">
    <property type="entry name" value="PHOSPHORIBOSYLAMINOIMIDAZOLE CARBOXYLASE"/>
    <property type="match status" value="1"/>
</dbReference>
<proteinExistence type="inferred from homology"/>
<comment type="pathway">
    <text evidence="5 6">Purine metabolism; IMP biosynthesis via de novo pathway; 5-amino-1-(5-phospho-D-ribosyl)imidazole-4-carboxylate from 5-amino-1-(5-phospho-D-ribosyl)imidazole (N5-CAIR route): step 1/2.</text>
</comment>
<evidence type="ECO:0000259" key="7">
    <source>
        <dbReference type="PROSITE" id="PS50975"/>
    </source>
</evidence>
<dbReference type="OrthoDB" id="9299at2157"/>
<reference evidence="8 9" key="1">
    <citation type="journal article" date="2010" name="Stand. Genomic Sci.">
        <title>Complete genome sequence of Vulcanisaeta distributa type strain (IC-017).</title>
        <authorList>
            <person name="Mavromatis K."/>
            <person name="Sikorski J."/>
            <person name="Pabst E."/>
            <person name="Teshima H."/>
            <person name="Lapidus A."/>
            <person name="Lucas S."/>
            <person name="Nolan M."/>
            <person name="Glavina Del Rio T."/>
            <person name="Cheng J.F."/>
            <person name="Bruce D."/>
            <person name="Goodwin L."/>
            <person name="Pitluck S."/>
            <person name="Liolios K."/>
            <person name="Ivanova N."/>
            <person name="Mikhailova N."/>
            <person name="Pati A."/>
            <person name="Chen A."/>
            <person name="Palaniappan K."/>
            <person name="Land M."/>
            <person name="Hauser L."/>
            <person name="Chang Y.J."/>
            <person name="Jeffries C.D."/>
            <person name="Rohde M."/>
            <person name="Spring S."/>
            <person name="Goker M."/>
            <person name="Wirth R."/>
            <person name="Woyke T."/>
            <person name="Bristow J."/>
            <person name="Eisen J.A."/>
            <person name="Markowitz V."/>
            <person name="Hugenholtz P."/>
            <person name="Klenk H.P."/>
            <person name="Kyrpides N.C."/>
        </authorList>
    </citation>
    <scope>NUCLEOTIDE SEQUENCE [LARGE SCALE GENOMIC DNA]</scope>
    <source>
        <strain evidence="9">DSM 14429 / JCM 11212 / NBRC 100878 / IC-017</strain>
    </source>
</reference>
<feature type="binding site" evidence="5">
    <location>
        <position position="135"/>
    </location>
    <ligand>
        <name>ATP</name>
        <dbReference type="ChEBI" id="CHEBI:30616"/>
    </ligand>
</feature>
<dbReference type="RefSeq" id="WP_013335708.1">
    <property type="nucleotide sequence ID" value="NC_014537.1"/>
</dbReference>
<dbReference type="HAMAP" id="MF_01928">
    <property type="entry name" value="PurK"/>
    <property type="match status" value="1"/>
</dbReference>
<dbReference type="NCBIfam" id="TIGR01161">
    <property type="entry name" value="purK"/>
    <property type="match status" value="1"/>
</dbReference>
<sequence>MSRVLGILGGGQLGLMMILESRKLGIKFLVHDEDPEAPALGVADGKYVGNSWRELVHKSDVVTFEFEHVNPNAVSTAESLGKLRPNSLTIWLKQDKIREKVFLRDNGFPVPNFMIINGPEDVDRAFEQFGRVVFKEPQGAYDGRGQYYVMKREDLSKVPRKFPLLAEEFVDIRKEVSVVLVRSSSGEVLTYPVTENYHYNGILLYSIAPAEVDEEVANKAREIAVRLANALNYVGVLTVEFFITREGDVLINEFAPRVHNSGHWTLMGAAVSQFENHVRAVLDMPLGPTTLLRPSGIVNMLGVPYDEEVIKRVLAIPGTSVWWYGKARVRPRRKMGHINIVADTTNELRKRINEVLGIVYGNEIDKYVPPWSSV</sequence>
<dbReference type="GO" id="GO:0006189">
    <property type="term" value="P:'de novo' IMP biosynthetic process"/>
    <property type="evidence" value="ECO:0007669"/>
    <property type="project" value="UniProtKB-UniRule"/>
</dbReference>
<dbReference type="Pfam" id="PF22660">
    <property type="entry name" value="RS_preATP-grasp-like"/>
    <property type="match status" value="1"/>
</dbReference>
<dbReference type="NCBIfam" id="NF004679">
    <property type="entry name" value="PRK06019.1-5"/>
    <property type="match status" value="1"/>
</dbReference>
<dbReference type="Pfam" id="PF02222">
    <property type="entry name" value="ATP-grasp"/>
    <property type="match status" value="1"/>
</dbReference>
<dbReference type="GO" id="GO:0046872">
    <property type="term" value="F:metal ion binding"/>
    <property type="evidence" value="ECO:0007669"/>
    <property type="project" value="InterPro"/>
</dbReference>
<comment type="function">
    <text evidence="5">Catalyzes the ATP-dependent conversion of 5-aminoimidazole ribonucleotide (AIR) and HCO(3)(-) to N5-carboxyaminoimidazole ribonucleotide (N5-CAIR).</text>
</comment>
<evidence type="ECO:0000256" key="2">
    <source>
        <dbReference type="ARBA" id="ARBA00022741"/>
    </source>
</evidence>
<dbReference type="GeneID" id="9751506"/>
<comment type="similarity">
    <text evidence="5 6">Belongs to the PurK/PurT family.</text>
</comment>
<evidence type="ECO:0000313" key="8">
    <source>
        <dbReference type="EMBL" id="ADN49983.1"/>
    </source>
</evidence>
<dbReference type="HOGENOM" id="CLU_011534_0_0_2"/>
<dbReference type="InterPro" id="IPR029752">
    <property type="entry name" value="D-isomer_DH_CS1"/>
</dbReference>
<dbReference type="PROSITE" id="PS50975">
    <property type="entry name" value="ATP_GRASP"/>
    <property type="match status" value="1"/>
</dbReference>
<feature type="binding site" evidence="5">
    <location>
        <begin position="167"/>
        <end position="170"/>
    </location>
    <ligand>
        <name>ATP</name>
        <dbReference type="ChEBI" id="CHEBI:30616"/>
    </ligand>
</feature>
<dbReference type="Gene3D" id="3.30.1490.20">
    <property type="entry name" value="ATP-grasp fold, A domain"/>
    <property type="match status" value="1"/>
</dbReference>
<dbReference type="PANTHER" id="PTHR11609">
    <property type="entry name" value="PURINE BIOSYNTHESIS PROTEIN 6/7, PUR6/7"/>
    <property type="match status" value="1"/>
</dbReference>
<dbReference type="Gene3D" id="3.40.50.20">
    <property type="match status" value="1"/>
</dbReference>
<dbReference type="EC" id="6.3.4.18" evidence="5 6"/>
<dbReference type="Pfam" id="PF17769">
    <property type="entry name" value="PurK_C"/>
    <property type="match status" value="1"/>
</dbReference>
<dbReference type="InterPro" id="IPR011054">
    <property type="entry name" value="Rudment_hybrid_motif"/>
</dbReference>
<dbReference type="AlphaFoldDB" id="E1QUY0"/>
<dbReference type="FunFam" id="3.30.470.20:FF:000029">
    <property type="entry name" value="N5-carboxyaminoimidazole ribonucleotide synthase"/>
    <property type="match status" value="1"/>
</dbReference>
<dbReference type="UniPathway" id="UPA00074">
    <property type="reaction ID" value="UER00942"/>
</dbReference>
<dbReference type="SUPFAM" id="SSF51246">
    <property type="entry name" value="Rudiment single hybrid motif"/>
    <property type="match status" value="1"/>
</dbReference>
<evidence type="ECO:0000256" key="3">
    <source>
        <dbReference type="ARBA" id="ARBA00022755"/>
    </source>
</evidence>
<reference evidence="9" key="2">
    <citation type="journal article" date="2010" name="Stand. Genomic Sci.">
        <title>Complete genome sequence of Vulcanisaeta distributa type strain (IC-017T).</title>
        <authorList>
            <person name="Mavromatis K."/>
            <person name="Sikorski J."/>
            <person name="Pabst E."/>
            <person name="Teshima H."/>
            <person name="Lapidus A."/>
            <person name="Lucas S."/>
            <person name="Nolan M."/>
            <person name="Glavina Del Rio T."/>
            <person name="Cheng J."/>
            <person name="Bruce D."/>
            <person name="Goodwin L."/>
            <person name="Pitluck S."/>
            <person name="Liolios K."/>
            <person name="Ivanova N."/>
            <person name="Mikhailova N."/>
            <person name="Pati A."/>
            <person name="Chen A."/>
            <person name="Palaniappan K."/>
            <person name="Land M."/>
            <person name="Hauser L."/>
            <person name="Chang Y."/>
            <person name="Jeffries C."/>
            <person name="Rohde M."/>
            <person name="Spring S."/>
            <person name="Goker M."/>
            <person name="Wirth R."/>
            <person name="Woyke T."/>
            <person name="Bristow J."/>
            <person name="Eisen J."/>
            <person name="Markowitz V."/>
            <person name="Hugenholtz P."/>
            <person name="Klenk H."/>
            <person name="Kyrpides N."/>
        </authorList>
    </citation>
    <scope>NUCLEOTIDE SEQUENCE [LARGE SCALE GENOMIC DNA]</scope>
    <source>
        <strain evidence="9">DSM 14429 / JCM 11212 / NBRC 100878 / IC-017</strain>
    </source>
</reference>
<dbReference type="InterPro" id="IPR040686">
    <property type="entry name" value="PurK_C"/>
</dbReference>
<dbReference type="Gene3D" id="3.30.470.20">
    <property type="entry name" value="ATP-grasp fold, B domain"/>
    <property type="match status" value="1"/>
</dbReference>
<evidence type="ECO:0000256" key="1">
    <source>
        <dbReference type="ARBA" id="ARBA00022598"/>
    </source>
</evidence>
<keyword evidence="8" id="KW-0456">Lyase</keyword>
<gene>
    <name evidence="5 6" type="primary">purK</name>
    <name evidence="8" type="ordered locus">Vdis_0586</name>
</gene>
<evidence type="ECO:0000256" key="5">
    <source>
        <dbReference type="HAMAP-Rule" id="MF_01928"/>
    </source>
</evidence>
<comment type="subunit">
    <text evidence="5">Homodimer.</text>
</comment>
<accession>E1QUY0</accession>
<dbReference type="GO" id="GO:0034028">
    <property type="term" value="F:5-(carboxyamino)imidazole ribonucleotide synthase activity"/>
    <property type="evidence" value="ECO:0007669"/>
    <property type="project" value="UniProtKB-UniRule"/>
</dbReference>
<dbReference type="InterPro" id="IPR016185">
    <property type="entry name" value="PreATP-grasp_dom_sf"/>
</dbReference>
<dbReference type="InterPro" id="IPR003135">
    <property type="entry name" value="ATP-grasp_carboxylate-amine"/>
</dbReference>
<feature type="binding site" evidence="5">
    <location>
        <begin position="140"/>
        <end position="146"/>
    </location>
    <ligand>
        <name>ATP</name>
        <dbReference type="ChEBI" id="CHEBI:30616"/>
    </ligand>
</feature>
<comment type="catalytic activity">
    <reaction evidence="5 6">
        <text>5-amino-1-(5-phospho-beta-D-ribosyl)imidazole + hydrogencarbonate + ATP = 5-carboxyamino-1-(5-phospho-D-ribosyl)imidazole + ADP + phosphate + 2 H(+)</text>
        <dbReference type="Rhea" id="RHEA:19317"/>
        <dbReference type="ChEBI" id="CHEBI:15378"/>
        <dbReference type="ChEBI" id="CHEBI:17544"/>
        <dbReference type="ChEBI" id="CHEBI:30616"/>
        <dbReference type="ChEBI" id="CHEBI:43474"/>
        <dbReference type="ChEBI" id="CHEBI:58730"/>
        <dbReference type="ChEBI" id="CHEBI:137981"/>
        <dbReference type="ChEBI" id="CHEBI:456216"/>
        <dbReference type="EC" id="6.3.4.18"/>
    </reaction>
</comment>
<name>E1QUY0_VULDI</name>
<dbReference type="InterPro" id="IPR054350">
    <property type="entry name" value="PurT/PurK_preATP-grasp"/>
</dbReference>
<comment type="function">
    <text evidence="6">Catalyzes the ATP-dependent conversion of 5-aminoimidazole ribonucleotide (AIR) and HCO(3)- to N5-carboxyaminoimidazole ribonucleotide (N5-CAIR).</text>
</comment>